<dbReference type="InterPro" id="IPR006439">
    <property type="entry name" value="HAD-SF_hydro_IA"/>
</dbReference>
<accession>A0ABQ4N230</accession>
<evidence type="ECO:0008006" key="3">
    <source>
        <dbReference type="Google" id="ProtNLM"/>
    </source>
</evidence>
<name>A0ABQ4N230_9BACL</name>
<dbReference type="SUPFAM" id="SSF56784">
    <property type="entry name" value="HAD-like"/>
    <property type="match status" value="1"/>
</dbReference>
<protein>
    <recommendedName>
        <fullName evidence="3">HAD family hydrolase</fullName>
    </recommendedName>
</protein>
<dbReference type="NCBIfam" id="TIGR01549">
    <property type="entry name" value="HAD-SF-IA-v1"/>
    <property type="match status" value="1"/>
</dbReference>
<dbReference type="InterPro" id="IPR010021">
    <property type="entry name" value="PGPP1/Gep4"/>
</dbReference>
<dbReference type="Proteomes" id="UP000680304">
    <property type="component" value="Unassembled WGS sequence"/>
</dbReference>
<dbReference type="NCBIfam" id="TIGR01668">
    <property type="entry name" value="YqeG_hyp_ppase"/>
    <property type="match status" value="1"/>
</dbReference>
<dbReference type="CDD" id="cd16416">
    <property type="entry name" value="HAD_BsYqeG-like"/>
    <property type="match status" value="1"/>
</dbReference>
<keyword evidence="2" id="KW-1185">Reference proteome</keyword>
<dbReference type="PANTHER" id="PTHR19288">
    <property type="entry name" value="4-NITROPHENYLPHOSPHATASE-RELATED"/>
    <property type="match status" value="1"/>
</dbReference>
<dbReference type="Pfam" id="PF13242">
    <property type="entry name" value="Hydrolase_like"/>
    <property type="match status" value="1"/>
</dbReference>
<organism evidence="1 2">
    <name type="scientific">Paenibacillus cisolokensis</name>
    <dbReference type="NCBI Taxonomy" id="1658519"/>
    <lineage>
        <taxon>Bacteria</taxon>
        <taxon>Bacillati</taxon>
        <taxon>Bacillota</taxon>
        <taxon>Bacilli</taxon>
        <taxon>Bacillales</taxon>
        <taxon>Paenibacillaceae</taxon>
        <taxon>Paenibacillus</taxon>
    </lineage>
</organism>
<dbReference type="InterPro" id="IPR036412">
    <property type="entry name" value="HAD-like_sf"/>
</dbReference>
<reference evidence="1 2" key="1">
    <citation type="submission" date="2021-04" db="EMBL/GenBank/DDBJ databases">
        <title>Draft genome sequence of Paenibacillus cisolokensis, LC2-13A.</title>
        <authorList>
            <person name="Uke A."/>
            <person name="Chhe C."/>
            <person name="Baramee S."/>
            <person name="Kosugi A."/>
        </authorList>
    </citation>
    <scope>NUCLEOTIDE SEQUENCE [LARGE SCALE GENOMIC DNA]</scope>
    <source>
        <strain evidence="1 2">LC2-13A</strain>
    </source>
</reference>
<dbReference type="InterPro" id="IPR023214">
    <property type="entry name" value="HAD_sf"/>
</dbReference>
<dbReference type="NCBIfam" id="TIGR01662">
    <property type="entry name" value="HAD-SF-IIIA"/>
    <property type="match status" value="1"/>
</dbReference>
<dbReference type="InterPro" id="IPR006549">
    <property type="entry name" value="HAD-SF_hydro_IIIA"/>
</dbReference>
<evidence type="ECO:0000313" key="2">
    <source>
        <dbReference type="Proteomes" id="UP000680304"/>
    </source>
</evidence>
<dbReference type="PANTHER" id="PTHR19288:SF25">
    <property type="entry name" value="PHOSPHATIDYLGLYCEROPHOSPHATASE GEP4, MITOCHONDRIAL"/>
    <property type="match status" value="1"/>
</dbReference>
<comment type="caution">
    <text evidence="1">The sequence shown here is derived from an EMBL/GenBank/DDBJ whole genome shotgun (WGS) entry which is preliminary data.</text>
</comment>
<evidence type="ECO:0000313" key="1">
    <source>
        <dbReference type="EMBL" id="GIQ62231.1"/>
    </source>
</evidence>
<dbReference type="RefSeq" id="WP_213527588.1">
    <property type="nucleotide sequence ID" value="NZ_BOVJ01000024.1"/>
</dbReference>
<proteinExistence type="predicted"/>
<gene>
    <name evidence="1" type="ORF">PACILC2_07990</name>
</gene>
<sequence length="174" mass="19847">MFERLLPNMRVNTIYDIDLEELWARGIRGIITDLDNTLVGAKVALATPDLIRWLECVRDRGFKVVIVSNNNETRVAKFAEPLGIPFIHAARKPAVRSFRKALQVLELPCDRAVVIGDQMLTDVFGGKRAGLYTILVTPIAPLEEGFMTRFNRKVERYALSRLRKKGLWHEEDAK</sequence>
<dbReference type="Gene3D" id="3.40.50.1000">
    <property type="entry name" value="HAD superfamily/HAD-like"/>
    <property type="match status" value="1"/>
</dbReference>
<dbReference type="EMBL" id="BOVJ01000024">
    <property type="protein sequence ID" value="GIQ62231.1"/>
    <property type="molecule type" value="Genomic_DNA"/>
</dbReference>